<evidence type="ECO:0000313" key="3">
    <source>
        <dbReference type="Proteomes" id="UP000756346"/>
    </source>
</evidence>
<evidence type="ECO:0000313" key="2">
    <source>
        <dbReference type="EMBL" id="KAH7029807.1"/>
    </source>
</evidence>
<protein>
    <submittedName>
        <fullName evidence="2">Uncharacterized protein</fullName>
    </submittedName>
</protein>
<reference evidence="2" key="1">
    <citation type="journal article" date="2021" name="Nat. Commun.">
        <title>Genetic determinants of endophytism in the Arabidopsis root mycobiome.</title>
        <authorList>
            <person name="Mesny F."/>
            <person name="Miyauchi S."/>
            <person name="Thiergart T."/>
            <person name="Pickel B."/>
            <person name="Atanasova L."/>
            <person name="Karlsson M."/>
            <person name="Huettel B."/>
            <person name="Barry K.W."/>
            <person name="Haridas S."/>
            <person name="Chen C."/>
            <person name="Bauer D."/>
            <person name="Andreopoulos W."/>
            <person name="Pangilinan J."/>
            <person name="LaButti K."/>
            <person name="Riley R."/>
            <person name="Lipzen A."/>
            <person name="Clum A."/>
            <person name="Drula E."/>
            <person name="Henrissat B."/>
            <person name="Kohler A."/>
            <person name="Grigoriev I.V."/>
            <person name="Martin F.M."/>
            <person name="Hacquard S."/>
        </authorList>
    </citation>
    <scope>NUCLEOTIDE SEQUENCE</scope>
    <source>
        <strain evidence="2">MPI-CAGE-CH-0230</strain>
    </source>
</reference>
<keyword evidence="3" id="KW-1185">Reference proteome</keyword>
<gene>
    <name evidence="2" type="ORF">B0I36DRAFT_350616</name>
</gene>
<evidence type="ECO:0000256" key="1">
    <source>
        <dbReference type="SAM" id="MobiDB-lite"/>
    </source>
</evidence>
<name>A0A9P8Y583_9PEZI</name>
<dbReference type="EMBL" id="JAGTJQ010000006">
    <property type="protein sequence ID" value="KAH7029807.1"/>
    <property type="molecule type" value="Genomic_DNA"/>
</dbReference>
<proteinExistence type="predicted"/>
<sequence>MNAGAMCVLSMAAVLESAPLPSLLRRCRQARPRQLELPGSPAFMAAARFASTSRFASPDHYRLANEPLMASLLASALFVKNLSHLLRVKVCNPPALLTLAAKIPTTIHRLKSQHHNKPQPFTRLHYFILPAMPSRPSHSRRFSQAMKRSLEQSVPEASEKNMACSHPVPDRRESMVEFFNAANQYVNLKGPEEGAALLGELLLEWKASKQNAQPQTQQQAQQTQQQAQSQGQVQAEQQVQAQQHAQAQQDQQAQQHAQAQLQAQAQLHGYHQLLQQLQPQQPFPAYQNLGNQGFPSQQPFSFQPVFIFQGFPAQQQPMIHQAAPGQGGLPTCRPLPAQQLQPTPGLQTSMVNSGGLQAPAGINPTNHRLPLSEVMRLYEEAEKSTAPNPVALKRGRTPSGSTSNEGPASKRR</sequence>
<dbReference type="GeneID" id="70186474"/>
<dbReference type="AlphaFoldDB" id="A0A9P8Y583"/>
<dbReference type="RefSeq" id="XP_046012095.1">
    <property type="nucleotide sequence ID" value="XM_046156928.1"/>
</dbReference>
<organism evidence="2 3">
    <name type="scientific">Microdochium trichocladiopsis</name>
    <dbReference type="NCBI Taxonomy" id="1682393"/>
    <lineage>
        <taxon>Eukaryota</taxon>
        <taxon>Fungi</taxon>
        <taxon>Dikarya</taxon>
        <taxon>Ascomycota</taxon>
        <taxon>Pezizomycotina</taxon>
        <taxon>Sordariomycetes</taxon>
        <taxon>Xylariomycetidae</taxon>
        <taxon>Xylariales</taxon>
        <taxon>Microdochiaceae</taxon>
        <taxon>Microdochium</taxon>
    </lineage>
</organism>
<comment type="caution">
    <text evidence="2">The sequence shown here is derived from an EMBL/GenBank/DDBJ whole genome shotgun (WGS) entry which is preliminary data.</text>
</comment>
<feature type="region of interest" description="Disordered" evidence="1">
    <location>
        <begin position="380"/>
        <end position="412"/>
    </location>
</feature>
<accession>A0A9P8Y583</accession>
<dbReference type="Proteomes" id="UP000756346">
    <property type="component" value="Unassembled WGS sequence"/>
</dbReference>